<dbReference type="PROSITE" id="PS50225">
    <property type="entry name" value="SOCS"/>
    <property type="match status" value="1"/>
</dbReference>
<dbReference type="GO" id="GO:0035556">
    <property type="term" value="P:intracellular signal transduction"/>
    <property type="evidence" value="ECO:0007669"/>
    <property type="project" value="InterPro"/>
</dbReference>
<reference evidence="6" key="1">
    <citation type="submission" date="2025-08" db="UniProtKB">
        <authorList>
            <consortium name="RefSeq"/>
        </authorList>
    </citation>
    <scope>IDENTIFICATION</scope>
</reference>
<feature type="domain" description="SOCS box" evidence="4">
    <location>
        <begin position="282"/>
        <end position="339"/>
    </location>
</feature>
<protein>
    <submittedName>
        <fullName evidence="6">Uncharacterized protein LOC105363408</fullName>
    </submittedName>
</protein>
<accession>A0AAJ6YJU6</accession>
<dbReference type="CDD" id="cd03716">
    <property type="entry name" value="SOCS_ASB_like"/>
    <property type="match status" value="1"/>
</dbReference>
<proteinExistence type="predicted"/>
<dbReference type="RefSeq" id="XP_011499389.1">
    <property type="nucleotide sequence ID" value="XM_011501087.1"/>
</dbReference>
<evidence type="ECO:0000256" key="2">
    <source>
        <dbReference type="ARBA" id="ARBA00023043"/>
    </source>
</evidence>
<dbReference type="Proteomes" id="UP000695007">
    <property type="component" value="Unplaced"/>
</dbReference>
<dbReference type="Pfam" id="PF07525">
    <property type="entry name" value="SOCS_box"/>
    <property type="match status" value="1"/>
</dbReference>
<keyword evidence="2 3" id="KW-0040">ANK repeat</keyword>
<dbReference type="InterPro" id="IPR001496">
    <property type="entry name" value="SOCS_box"/>
</dbReference>
<feature type="repeat" description="ANK" evidence="3">
    <location>
        <begin position="184"/>
        <end position="211"/>
    </location>
</feature>
<dbReference type="PANTHER" id="PTHR20966:SF2">
    <property type="entry name" value="ANKYRIN REPEAT AND SOCS BOX PROTEIN 17"/>
    <property type="match status" value="1"/>
</dbReference>
<dbReference type="PROSITE" id="PS50088">
    <property type="entry name" value="ANK_REPEAT"/>
    <property type="match status" value="1"/>
</dbReference>
<dbReference type="CTD" id="43683"/>
<organism evidence="5 6">
    <name type="scientific">Ceratosolen solmsi marchali</name>
    <dbReference type="NCBI Taxonomy" id="326594"/>
    <lineage>
        <taxon>Eukaryota</taxon>
        <taxon>Metazoa</taxon>
        <taxon>Ecdysozoa</taxon>
        <taxon>Arthropoda</taxon>
        <taxon>Hexapoda</taxon>
        <taxon>Insecta</taxon>
        <taxon>Pterygota</taxon>
        <taxon>Neoptera</taxon>
        <taxon>Endopterygota</taxon>
        <taxon>Hymenoptera</taxon>
        <taxon>Apocrita</taxon>
        <taxon>Proctotrupomorpha</taxon>
        <taxon>Chalcidoidea</taxon>
        <taxon>Agaonidae</taxon>
        <taxon>Agaoninae</taxon>
        <taxon>Ceratosolen</taxon>
    </lineage>
</organism>
<dbReference type="KEGG" id="csol:105363408"/>
<gene>
    <name evidence="6" type="primary">LOC105363408</name>
</gene>
<dbReference type="Gene3D" id="1.10.750.20">
    <property type="entry name" value="SOCS box"/>
    <property type="match status" value="1"/>
</dbReference>
<dbReference type="SUPFAM" id="SSF158235">
    <property type="entry name" value="SOCS box-like"/>
    <property type="match status" value="1"/>
</dbReference>
<dbReference type="SMART" id="SM00969">
    <property type="entry name" value="SOCS_box"/>
    <property type="match status" value="1"/>
</dbReference>
<dbReference type="SMART" id="SM00253">
    <property type="entry name" value="SOCS"/>
    <property type="match status" value="1"/>
</dbReference>
<dbReference type="InterPro" id="IPR002110">
    <property type="entry name" value="Ankyrin_rpt"/>
</dbReference>
<sequence length="339" mass="39331">MEGSIDCYFNKLLEGMERNNLASRHRRRQLVKFLSDVIDNSAKVEIVDEIEICERIVRAALRYHNISMTENYSICILGKFHNVLYIAAKLCYDWQVNNNELVINILNDIFYCEKSFERIFIGAILGTRVTHFLSGWKSDFENKEENIKALVYFLDHAIQARLEFYCLSLSSTRRFIDVPMESYGQVVPLHVAVQNASPDILQIMLRYGASIKDDRFIPAPIEVLLARINEYNEEVTCPQQLLICLKLLLRTIPTIIIKIPNHLTDSNNIQNISIYKQYPNLALRKLLPPERLGSVPPELKHLCRCRIRQCLSDNWALPHGIKLLQIPKLLQDYLDLLTD</sequence>
<dbReference type="PROSITE" id="PS50297">
    <property type="entry name" value="ANK_REP_REGION"/>
    <property type="match status" value="1"/>
</dbReference>
<dbReference type="PANTHER" id="PTHR20966">
    <property type="entry name" value="ANKYRIN REPEAT AND SOCS BOX PROTEIN 17"/>
    <property type="match status" value="1"/>
</dbReference>
<keyword evidence="1" id="KW-0833">Ubl conjugation pathway</keyword>
<dbReference type="GeneID" id="105363408"/>
<evidence type="ECO:0000256" key="3">
    <source>
        <dbReference type="PROSITE-ProRule" id="PRU00023"/>
    </source>
</evidence>
<evidence type="ECO:0000313" key="6">
    <source>
        <dbReference type="RefSeq" id="XP_011499389.1"/>
    </source>
</evidence>
<name>A0AAJ6YJU6_9HYME</name>
<evidence type="ECO:0000256" key="1">
    <source>
        <dbReference type="ARBA" id="ARBA00022786"/>
    </source>
</evidence>
<evidence type="ECO:0000259" key="4">
    <source>
        <dbReference type="PROSITE" id="PS50225"/>
    </source>
</evidence>
<keyword evidence="5" id="KW-1185">Reference proteome</keyword>
<dbReference type="InterPro" id="IPR039147">
    <property type="entry name" value="ASB17"/>
</dbReference>
<dbReference type="InterPro" id="IPR036036">
    <property type="entry name" value="SOCS_box-like_dom_sf"/>
</dbReference>
<dbReference type="AlphaFoldDB" id="A0AAJ6YJU6"/>
<evidence type="ECO:0000313" key="5">
    <source>
        <dbReference type="Proteomes" id="UP000695007"/>
    </source>
</evidence>